<dbReference type="EMBL" id="UINC01107343">
    <property type="protein sequence ID" value="SVC72647.1"/>
    <property type="molecule type" value="Genomic_DNA"/>
</dbReference>
<protein>
    <submittedName>
        <fullName evidence="1">Uncharacterized protein</fullName>
    </submittedName>
</protein>
<proteinExistence type="predicted"/>
<accession>A0A382PII1</accession>
<sequence length="83" mass="9826">MKKALTIVCLLVIVALLAWKWTETGREEKKREELLLQSSDAVDFDRVITVWGDDWLGYLIFKSRAMQEYLKEKNLGIRYENVF</sequence>
<feature type="non-terminal residue" evidence="1">
    <location>
        <position position="83"/>
    </location>
</feature>
<feature type="non-terminal residue" evidence="1">
    <location>
        <position position="1"/>
    </location>
</feature>
<organism evidence="1">
    <name type="scientific">marine metagenome</name>
    <dbReference type="NCBI Taxonomy" id="408172"/>
    <lineage>
        <taxon>unclassified sequences</taxon>
        <taxon>metagenomes</taxon>
        <taxon>ecological metagenomes</taxon>
    </lineage>
</organism>
<gene>
    <name evidence="1" type="ORF">METZ01_LOCUS325501</name>
</gene>
<reference evidence="1" key="1">
    <citation type="submission" date="2018-05" db="EMBL/GenBank/DDBJ databases">
        <authorList>
            <person name="Lanie J.A."/>
            <person name="Ng W.-L."/>
            <person name="Kazmierczak K.M."/>
            <person name="Andrzejewski T.M."/>
            <person name="Davidsen T.M."/>
            <person name="Wayne K.J."/>
            <person name="Tettelin H."/>
            <person name="Glass J.I."/>
            <person name="Rusch D."/>
            <person name="Podicherti R."/>
            <person name="Tsui H.-C.T."/>
            <person name="Winkler M.E."/>
        </authorList>
    </citation>
    <scope>NUCLEOTIDE SEQUENCE</scope>
</reference>
<name>A0A382PII1_9ZZZZ</name>
<evidence type="ECO:0000313" key="1">
    <source>
        <dbReference type="EMBL" id="SVC72647.1"/>
    </source>
</evidence>
<dbReference type="AlphaFoldDB" id="A0A382PII1"/>